<evidence type="ECO:0008006" key="3">
    <source>
        <dbReference type="Google" id="ProtNLM"/>
    </source>
</evidence>
<protein>
    <recommendedName>
        <fullName evidence="3">Fimbrial-type adhesion domain-containing protein</fullName>
    </recommendedName>
</protein>
<sequence length="181" mass="19583">MRIVIITLGILLLPSMPIAAPISRQIDISTEIDKNKFSVGEFMDVRFVPDSLVAVFDRDAGSFMDLTTNMSVITSLPTSEANSGFSVFLNENNITCFDGNNTAVTLTPVPDTDVYGFAKLRINGISLPIGSSVSIPEFNIINDGFFEGYYPVNINFSALSASHLDAGKCSGNISVRVEFNI</sequence>
<dbReference type="EMBL" id="MKFU01000043">
    <property type="protein sequence ID" value="OHY89456.1"/>
    <property type="molecule type" value="Genomic_DNA"/>
</dbReference>
<dbReference type="OrthoDB" id="10018682at2"/>
<accession>A0A1S2CLL5</accession>
<dbReference type="GeneID" id="58924035"/>
<dbReference type="Proteomes" id="UP000179934">
    <property type="component" value="Unassembled WGS sequence"/>
</dbReference>
<evidence type="ECO:0000313" key="1">
    <source>
        <dbReference type="EMBL" id="OHY89456.1"/>
    </source>
</evidence>
<gene>
    <name evidence="1" type="ORF">BJD16_20395</name>
</gene>
<comment type="caution">
    <text evidence="1">The sequence shown here is derived from an EMBL/GenBank/DDBJ whole genome shotgun (WGS) entry which is preliminary data.</text>
</comment>
<evidence type="ECO:0000313" key="2">
    <source>
        <dbReference type="Proteomes" id="UP000179934"/>
    </source>
</evidence>
<dbReference type="STRING" id="646.BJD16_20395"/>
<dbReference type="RefSeq" id="WP_042023694.1">
    <property type="nucleotide sequence ID" value="NZ_CDBW01000044.1"/>
</dbReference>
<reference evidence="1 2" key="1">
    <citation type="submission" date="2016-09" db="EMBL/GenBank/DDBJ databases">
        <title>Draft Genome Sequence of Aeromonas sobria Strain 08005, Isolated from Sick Rana catesbeiana.</title>
        <authorList>
            <person name="Yang Q."/>
        </authorList>
    </citation>
    <scope>NUCLEOTIDE SEQUENCE [LARGE SCALE GENOMIC DNA]</scope>
    <source>
        <strain evidence="1 2">08005</strain>
    </source>
</reference>
<organism evidence="1 2">
    <name type="scientific">Aeromonas sobria</name>
    <dbReference type="NCBI Taxonomy" id="646"/>
    <lineage>
        <taxon>Bacteria</taxon>
        <taxon>Pseudomonadati</taxon>
        <taxon>Pseudomonadota</taxon>
        <taxon>Gammaproteobacteria</taxon>
        <taxon>Aeromonadales</taxon>
        <taxon>Aeromonadaceae</taxon>
        <taxon>Aeromonas</taxon>
    </lineage>
</organism>
<dbReference type="AlphaFoldDB" id="A0A1S2CLL5"/>
<proteinExistence type="predicted"/>
<name>A0A1S2CLL5_AERSO</name>